<protein>
    <submittedName>
        <fullName evidence="1">Uncharacterized protein</fullName>
    </submittedName>
</protein>
<dbReference type="EMBL" id="MU032353">
    <property type="protein sequence ID" value="KAF3760425.1"/>
    <property type="molecule type" value="Genomic_DNA"/>
</dbReference>
<evidence type="ECO:0000313" key="2">
    <source>
        <dbReference type="Proteomes" id="UP000803844"/>
    </source>
</evidence>
<dbReference type="RefSeq" id="XP_040771404.1">
    <property type="nucleotide sequence ID" value="XM_040925930.1"/>
</dbReference>
<sequence>MCDIGGGDAHTRICSLECTLSNWDWSSPMKNIKANLPATKTSALLLGIGLPTVTAALYSGTRARGADSIRDAAENAKSCAVSSVSRPWALSDHTMGLSNTLR</sequence>
<dbReference type="Proteomes" id="UP000803844">
    <property type="component" value="Unassembled WGS sequence"/>
</dbReference>
<gene>
    <name evidence="1" type="ORF">M406DRAFT_76080</name>
</gene>
<proteinExistence type="predicted"/>
<comment type="caution">
    <text evidence="1">The sequence shown here is derived from an EMBL/GenBank/DDBJ whole genome shotgun (WGS) entry which is preliminary data.</text>
</comment>
<dbReference type="GeneID" id="63843059"/>
<reference evidence="1" key="1">
    <citation type="journal article" date="2020" name="Phytopathology">
        <title>Genome sequence of the chestnut blight fungus Cryphonectria parasitica EP155: A fundamental resource for an archetypical invasive plant pathogen.</title>
        <authorList>
            <person name="Crouch J.A."/>
            <person name="Dawe A."/>
            <person name="Aerts A."/>
            <person name="Barry K."/>
            <person name="Churchill A.C.L."/>
            <person name="Grimwood J."/>
            <person name="Hillman B."/>
            <person name="Milgroom M.G."/>
            <person name="Pangilinan J."/>
            <person name="Smith M."/>
            <person name="Salamov A."/>
            <person name="Schmutz J."/>
            <person name="Yadav J."/>
            <person name="Grigoriev I.V."/>
            <person name="Nuss D."/>
        </authorList>
    </citation>
    <scope>NUCLEOTIDE SEQUENCE</scope>
    <source>
        <strain evidence="1">EP155</strain>
    </source>
</reference>
<dbReference type="AlphaFoldDB" id="A0A9P4XTL5"/>
<name>A0A9P4XTL5_CRYP1</name>
<accession>A0A9P4XTL5</accession>
<keyword evidence="2" id="KW-1185">Reference proteome</keyword>
<evidence type="ECO:0000313" key="1">
    <source>
        <dbReference type="EMBL" id="KAF3760425.1"/>
    </source>
</evidence>
<organism evidence="1 2">
    <name type="scientific">Cryphonectria parasitica (strain ATCC 38755 / EP155)</name>
    <dbReference type="NCBI Taxonomy" id="660469"/>
    <lineage>
        <taxon>Eukaryota</taxon>
        <taxon>Fungi</taxon>
        <taxon>Dikarya</taxon>
        <taxon>Ascomycota</taxon>
        <taxon>Pezizomycotina</taxon>
        <taxon>Sordariomycetes</taxon>
        <taxon>Sordariomycetidae</taxon>
        <taxon>Diaporthales</taxon>
        <taxon>Cryphonectriaceae</taxon>
        <taxon>Cryphonectria-Endothia species complex</taxon>
        <taxon>Cryphonectria</taxon>
    </lineage>
</organism>